<dbReference type="Pfam" id="PF26254">
    <property type="entry name" value="Ig_TRAPPC9-Trs120_1st"/>
    <property type="match status" value="1"/>
</dbReference>
<proteinExistence type="inferred from homology"/>
<dbReference type="InterPro" id="IPR058568">
    <property type="entry name" value="Ig_TRAPPC9_Trs120_4th"/>
</dbReference>
<dbReference type="PANTHER" id="PTHR21512">
    <property type="entry name" value="TRAFFICKING PROTEIN PARTICLE COMPLEX SUBUNIT 9"/>
    <property type="match status" value="1"/>
</dbReference>
<evidence type="ECO:0000259" key="4">
    <source>
        <dbReference type="Pfam" id="PF26254"/>
    </source>
</evidence>
<evidence type="ECO:0008006" key="8">
    <source>
        <dbReference type="Google" id="ProtNLM"/>
    </source>
</evidence>
<keyword evidence="7" id="KW-1185">Reference proteome</keyword>
<dbReference type="Pfam" id="PF26283">
    <property type="entry name" value="Ig_TRAPPC9-Trs120_4th"/>
    <property type="match status" value="1"/>
</dbReference>
<dbReference type="InterPro" id="IPR058563">
    <property type="entry name" value="Trs120_TRAPPC9_N"/>
</dbReference>
<reference evidence="6 7" key="1">
    <citation type="submission" date="2024-07" db="EMBL/GenBank/DDBJ databases">
        <title>Chromosome-level genome assembly of the water stick insect Ranatra chinensis (Heteroptera: Nepidae).</title>
        <authorList>
            <person name="Liu X."/>
        </authorList>
    </citation>
    <scope>NUCLEOTIDE SEQUENCE [LARGE SCALE GENOMIC DNA]</scope>
    <source>
        <strain evidence="6">Cailab_2021Rc</strain>
        <tissue evidence="6">Muscle</tissue>
    </source>
</reference>
<feature type="compositionally biased region" description="Polar residues" evidence="2">
    <location>
        <begin position="1"/>
        <end position="17"/>
    </location>
</feature>
<evidence type="ECO:0000256" key="2">
    <source>
        <dbReference type="SAM" id="MobiDB-lite"/>
    </source>
</evidence>
<organism evidence="6 7">
    <name type="scientific">Ranatra chinensis</name>
    <dbReference type="NCBI Taxonomy" id="642074"/>
    <lineage>
        <taxon>Eukaryota</taxon>
        <taxon>Metazoa</taxon>
        <taxon>Ecdysozoa</taxon>
        <taxon>Arthropoda</taxon>
        <taxon>Hexapoda</taxon>
        <taxon>Insecta</taxon>
        <taxon>Pterygota</taxon>
        <taxon>Neoptera</taxon>
        <taxon>Paraneoptera</taxon>
        <taxon>Hemiptera</taxon>
        <taxon>Heteroptera</taxon>
        <taxon>Panheteroptera</taxon>
        <taxon>Nepomorpha</taxon>
        <taxon>Nepidae</taxon>
        <taxon>Ranatrinae</taxon>
        <taxon>Ranatra</taxon>
    </lineage>
</organism>
<protein>
    <recommendedName>
        <fullName evidence="8">Trafficking protein particle complex subunit 9</fullName>
    </recommendedName>
</protein>
<feature type="domain" description="Trs120/TRAPPC9 N-terminal" evidence="3">
    <location>
        <begin position="215"/>
        <end position="290"/>
    </location>
</feature>
<dbReference type="GO" id="GO:0005794">
    <property type="term" value="C:Golgi apparatus"/>
    <property type="evidence" value="ECO:0007669"/>
    <property type="project" value="UniProtKB-SubCell"/>
</dbReference>
<dbReference type="Pfam" id="PF08626">
    <property type="entry name" value="TRAPPC9-Trs120"/>
    <property type="match status" value="1"/>
</dbReference>
<evidence type="ECO:0000256" key="1">
    <source>
        <dbReference type="ARBA" id="ARBA00008459"/>
    </source>
</evidence>
<dbReference type="EMBL" id="JBFDAA010000012">
    <property type="protein sequence ID" value="KAL1123080.1"/>
    <property type="molecule type" value="Genomic_DNA"/>
</dbReference>
<feature type="domain" description="Trs120/TRAPPC9 fourth Ig-like" evidence="5">
    <location>
        <begin position="1031"/>
        <end position="1152"/>
    </location>
</feature>
<accession>A0ABD0Y6P9</accession>
<name>A0ABD0Y6P9_9HEMI</name>
<dbReference type="PANTHER" id="PTHR21512:SF5">
    <property type="entry name" value="TRAFFICKING PROTEIN PARTICLE COMPLEX SUBUNIT 9"/>
    <property type="match status" value="1"/>
</dbReference>
<evidence type="ECO:0000259" key="5">
    <source>
        <dbReference type="Pfam" id="PF26283"/>
    </source>
</evidence>
<comment type="similarity">
    <text evidence="1">Belongs to the NIBP family.</text>
</comment>
<evidence type="ECO:0000313" key="7">
    <source>
        <dbReference type="Proteomes" id="UP001558652"/>
    </source>
</evidence>
<dbReference type="InterPro" id="IPR058565">
    <property type="entry name" value="Ig_TRAPPC9_Trs120_1st"/>
</dbReference>
<feature type="region of interest" description="Disordered" evidence="2">
    <location>
        <begin position="1"/>
        <end position="23"/>
    </location>
</feature>
<dbReference type="InterPro" id="IPR013935">
    <property type="entry name" value="Trs120_TRAPPC9"/>
</dbReference>
<evidence type="ECO:0000259" key="3">
    <source>
        <dbReference type="Pfam" id="PF08626"/>
    </source>
</evidence>
<evidence type="ECO:0000313" key="6">
    <source>
        <dbReference type="EMBL" id="KAL1123080.1"/>
    </source>
</evidence>
<dbReference type="AlphaFoldDB" id="A0ABD0Y6P9"/>
<gene>
    <name evidence="6" type="ORF">AAG570_002168</name>
</gene>
<feature type="domain" description="Trs120/TRAPPC9 first Ig-like" evidence="4">
    <location>
        <begin position="558"/>
        <end position="687"/>
    </location>
</feature>
<sequence length="1156" mass="129007">MRSSVSVILSSPVQDPNMSHPDYEQTAHHHASLLILVKHLGEELSNKSFSKVFERINKINSIKIADSNGVQRNVWARFIKEYPVGNNDWGDFQTHRRLLGLITVAKCKTQIDLNETCRVHESLKVKYTQTLYDSRCVVFGVNDGPDTPVFSTPSNFKSQALFFASDGEESASLEENLSEFLSSLFWVLESKRHERSREKIERVSLLLAPFERKDFVGLDMESRSNRKRSVGRMTKHLGDLCLQAGLLGDALTHYHAAADTLRSINDWLWLGSACEGLSAASVCIRFPNMNKICPVQRNSSLREGTAPKLNEKQNNLATEILEPSSLVLPTNVLTPEEICKSYRESIIHYSKYQNAGVVETETCFKAARIAAELNLVLQASSFLQNIIFINLVLPEEDKIQRLMSLSELYCRIGFQRKASFYRQLAATRYVSARNPQTNWLQCYNLMLQALPGHKLTLDPADYQSYGEMGWGRLQKQVLQDVVAAARRVGQSGLATRHMTLLLQVMWRELSPAERQESALQLQALTEQCEGSPVSLVLDSGVVIPPANLVHIPLAESFVVQKLKPRLQPSKMEKAKEDYGPFLFSPLNFGSMERKVGKKENRQNFIWVAEEQCEVKMELTNPLPFELEVSNMVEFFYNDVLSFQRLLTNGCVFESLPLTVVLPPEVIRFPVMLTGTPKEVGALEIIGYSTHTLGVKSNCRLKSLPKIPTTQIFIDVVPSLPLVKVSLSIKLEQTGDHSTVSLYAGESVDCELVVENVGMIDVEVMEVNVDTMVDSGVVECDVTDLESRLPLKVGSSLTLPLKVFAVATFVNTFPPDGGSIRSSLFSGPSSYPSLTNFKPGVYDHLSPSSSFRSGPSSLNSLTSQFNRLNIDNTIKGIESRVKVRYSGKPGIESGYCRTAVVTINVDITNSILISNWDVLPSEICTQFYMVLDVVNMTNQEVEVKYTANKSILIEENETCRVPVPVDRCPLSKIASCEESIKEIVDLNSTCCEHIASLVEVVWEMGTRRGKASLQGITLSMQMLDIVRMSPITWEVSINGSVVNGVGSPISISLGDCVQLSVVARNSLSWPLEDLVLSVHYFKDYQNGTCNYQLDNQLAVAGPSQLHVLKVEQHGSARLESSVVFFIPGQYKMSVQCTSQKRHMWKLVPPLDLEVQDE</sequence>
<dbReference type="Proteomes" id="UP001558652">
    <property type="component" value="Unassembled WGS sequence"/>
</dbReference>
<comment type="caution">
    <text evidence="6">The sequence shown here is derived from an EMBL/GenBank/DDBJ whole genome shotgun (WGS) entry which is preliminary data.</text>
</comment>